<name>F3KZ30_9GAMM</name>
<evidence type="ECO:0000313" key="5">
    <source>
        <dbReference type="EMBL" id="EGG30677.1"/>
    </source>
</evidence>
<dbReference type="SMART" id="SM00028">
    <property type="entry name" value="TPR"/>
    <property type="match status" value="1"/>
</dbReference>
<evidence type="ECO:0000256" key="2">
    <source>
        <dbReference type="SAM" id="Coils"/>
    </source>
</evidence>
<dbReference type="AlphaFoldDB" id="F3KZ30"/>
<feature type="domain" description="VWFA" evidence="4">
    <location>
        <begin position="92"/>
        <end position="266"/>
    </location>
</feature>
<feature type="coiled-coil region" evidence="2">
    <location>
        <begin position="419"/>
        <end position="446"/>
    </location>
</feature>
<accession>F3KZ30</accession>
<keyword evidence="2" id="KW-0175">Coiled coil</keyword>
<evidence type="ECO:0000259" key="4">
    <source>
        <dbReference type="SMART" id="SM00327"/>
    </source>
</evidence>
<feature type="repeat" description="TPR" evidence="1">
    <location>
        <begin position="413"/>
        <end position="446"/>
    </location>
</feature>
<dbReference type="Pfam" id="PF13519">
    <property type="entry name" value="VWA_2"/>
    <property type="match status" value="1"/>
</dbReference>
<dbReference type="SUPFAM" id="SSF48452">
    <property type="entry name" value="TPR-like"/>
    <property type="match status" value="1"/>
</dbReference>
<dbReference type="STRING" id="2518989.IMCC3088_96"/>
<dbReference type="InterPro" id="IPR050768">
    <property type="entry name" value="UPF0353/GerABKA_families"/>
</dbReference>
<dbReference type="SMART" id="SM00327">
    <property type="entry name" value="VWA"/>
    <property type="match status" value="1"/>
</dbReference>
<dbReference type="CDD" id="cd00198">
    <property type="entry name" value="vWFA"/>
    <property type="match status" value="1"/>
</dbReference>
<feature type="region of interest" description="Disordered" evidence="3">
    <location>
        <begin position="460"/>
        <end position="621"/>
    </location>
</feature>
<sequence length="621" mass="68970">MNLPEVHFLRPEWLWLLLPTAFFVALLWRQRSQRSAWSNIIAPHLLVHLHSGAHQQKTQHTAKLLGLAWLIAIVGAAGPSWEQTPVPVSQQKAAYVVVLDLSYSMYAEDTQPSRIVKAKQKIRDLLSLPQDTQVALVAYAGEAHVVTPLTDDLGTIENLIPALNPGMMPVPGSDPIDAFVRAKALLSSSGVPGGSILWLTDDIETHQVSELSDWLETAGIRLATMAIGTQAGAPIPLGNGGFLRDQNSEIVVPSVPITRLRDFTTRQGGLFTHLTLDDADVQAAVDFMGSVEDLNRTEIERQADTWADAGFWLVIPWLLVMLIQFLRNPSGRLAGLVLIASCATLSHPSQVQAQDWQSLWKTPNQRAAELLPKDPAAAAELFEDPRWAAIAAYQAEDHDQAKARFEALEANSATDWYNLGNARARAGELEAALEAYNQSIALQETEDAVFNRDLIQQLLDQEQQQQSQDMDQQGDGSQSQQDQNNSETEANSGGQEQNQEQNSESESGASDASEQASNPEQDKQQEEAQAQNQQQHGEAQDSQEQADQQAAAGQESIDEQQQAMAQQAIQEARENQEQQQAMEQWIRRIEDDPSGLLREKFRYESERRQTQDRPRNDKKIW</sequence>
<dbReference type="InterPro" id="IPR036465">
    <property type="entry name" value="vWFA_dom_sf"/>
</dbReference>
<feature type="compositionally biased region" description="Low complexity" evidence="3">
    <location>
        <begin position="527"/>
        <end position="570"/>
    </location>
</feature>
<dbReference type="PANTHER" id="PTHR22550:SF14">
    <property type="entry name" value="VWFA DOMAIN-CONTAINING PROTEIN"/>
    <property type="match status" value="1"/>
</dbReference>
<dbReference type="OrthoDB" id="9807628at2"/>
<dbReference type="RefSeq" id="WP_009574679.1">
    <property type="nucleotide sequence ID" value="NZ_AEIG01000010.1"/>
</dbReference>
<organism evidence="5 6">
    <name type="scientific">Aequoribacter fuscus</name>
    <dbReference type="NCBI Taxonomy" id="2518989"/>
    <lineage>
        <taxon>Bacteria</taxon>
        <taxon>Pseudomonadati</taxon>
        <taxon>Pseudomonadota</taxon>
        <taxon>Gammaproteobacteria</taxon>
        <taxon>Cellvibrionales</taxon>
        <taxon>Halieaceae</taxon>
        <taxon>Aequoribacter</taxon>
    </lineage>
</organism>
<reference evidence="5 6" key="1">
    <citation type="journal article" date="2011" name="J. Bacteriol.">
        <title>Genome sequence of strain IMCC3088, a proteorhodopsin-containing marine bacterium belonging to the OM60/NOR5 clade.</title>
        <authorList>
            <person name="Jang Y."/>
            <person name="Oh H.M."/>
            <person name="Kang I."/>
            <person name="Lee K."/>
            <person name="Yang S.J."/>
            <person name="Cho J.C."/>
        </authorList>
    </citation>
    <scope>NUCLEOTIDE SEQUENCE [LARGE SCALE GENOMIC DNA]</scope>
    <source>
        <strain evidence="5 6">IMCC3088</strain>
    </source>
</reference>
<feature type="compositionally biased region" description="Low complexity" evidence="3">
    <location>
        <begin position="460"/>
        <end position="517"/>
    </location>
</feature>
<dbReference type="PROSITE" id="PS50005">
    <property type="entry name" value="TPR"/>
    <property type="match status" value="1"/>
</dbReference>
<dbReference type="Gene3D" id="1.25.40.10">
    <property type="entry name" value="Tetratricopeptide repeat domain"/>
    <property type="match status" value="1"/>
</dbReference>
<dbReference type="PANTHER" id="PTHR22550">
    <property type="entry name" value="SPORE GERMINATION PROTEIN"/>
    <property type="match status" value="1"/>
</dbReference>
<dbReference type="eggNOG" id="COG2304">
    <property type="taxonomic scope" value="Bacteria"/>
</dbReference>
<protein>
    <submittedName>
        <fullName evidence="5">TPR domain protein in aerotolerance operon</fullName>
    </submittedName>
</protein>
<keyword evidence="1" id="KW-0802">TPR repeat</keyword>
<dbReference type="InterPro" id="IPR011990">
    <property type="entry name" value="TPR-like_helical_dom_sf"/>
</dbReference>
<keyword evidence="6" id="KW-1185">Reference proteome</keyword>
<dbReference type="Gene3D" id="3.40.50.410">
    <property type="entry name" value="von Willebrand factor, type A domain"/>
    <property type="match status" value="1"/>
</dbReference>
<dbReference type="SUPFAM" id="SSF53300">
    <property type="entry name" value="vWA-like"/>
    <property type="match status" value="1"/>
</dbReference>
<dbReference type="InterPro" id="IPR019734">
    <property type="entry name" value="TPR_rpt"/>
</dbReference>
<dbReference type="Proteomes" id="UP000005615">
    <property type="component" value="Unassembled WGS sequence"/>
</dbReference>
<evidence type="ECO:0000256" key="1">
    <source>
        <dbReference type="PROSITE-ProRule" id="PRU00339"/>
    </source>
</evidence>
<comment type="caution">
    <text evidence="5">The sequence shown here is derived from an EMBL/GenBank/DDBJ whole genome shotgun (WGS) entry which is preliminary data.</text>
</comment>
<dbReference type="InterPro" id="IPR002035">
    <property type="entry name" value="VWF_A"/>
</dbReference>
<proteinExistence type="predicted"/>
<feature type="compositionally biased region" description="Basic and acidic residues" evidence="3">
    <location>
        <begin position="585"/>
        <end position="621"/>
    </location>
</feature>
<gene>
    <name evidence="5" type="ORF">IMCC3088_96</name>
</gene>
<dbReference type="EMBL" id="AEIG01000010">
    <property type="protein sequence ID" value="EGG30677.1"/>
    <property type="molecule type" value="Genomic_DNA"/>
</dbReference>
<evidence type="ECO:0000313" key="6">
    <source>
        <dbReference type="Proteomes" id="UP000005615"/>
    </source>
</evidence>
<evidence type="ECO:0000256" key="3">
    <source>
        <dbReference type="SAM" id="MobiDB-lite"/>
    </source>
</evidence>